<dbReference type="AlphaFoldDB" id="A0A2A4XK10"/>
<evidence type="ECO:0000256" key="1">
    <source>
        <dbReference type="ARBA" id="ARBA00023157"/>
    </source>
</evidence>
<dbReference type="Gene3D" id="2.60.120.230">
    <property type="match status" value="1"/>
</dbReference>
<accession>A0A2A4XK10</accession>
<dbReference type="GO" id="GO:0005507">
    <property type="term" value="F:copper ion binding"/>
    <property type="evidence" value="ECO:0007669"/>
    <property type="project" value="InterPro"/>
</dbReference>
<dbReference type="InterPro" id="IPR036939">
    <property type="entry name" value="Cu2_ascorb_mOase_N_sf"/>
</dbReference>
<feature type="domain" description="Alkyl hydroperoxide reductase subunit C/ Thiol specific antioxidant" evidence="2">
    <location>
        <begin position="35"/>
        <end position="139"/>
    </location>
</feature>
<evidence type="ECO:0000259" key="2">
    <source>
        <dbReference type="Pfam" id="PF00578"/>
    </source>
</evidence>
<dbReference type="PANTHER" id="PTHR43640:SF1">
    <property type="entry name" value="THIOREDOXIN-DEPENDENT PEROXIREDOXIN"/>
    <property type="match status" value="1"/>
</dbReference>
<dbReference type="GO" id="GO:0016715">
    <property type="term" value="F:oxidoreductase activity, acting on paired donors, with incorporation or reduction of molecular oxygen, reduced ascorbate as one donor, and incorporation of one atom of oxygen"/>
    <property type="evidence" value="ECO:0007669"/>
    <property type="project" value="InterPro"/>
</dbReference>
<dbReference type="SUPFAM" id="SSF49742">
    <property type="entry name" value="PHM/PNGase F"/>
    <property type="match status" value="2"/>
</dbReference>
<dbReference type="Gene3D" id="3.40.30.10">
    <property type="entry name" value="Glutaredoxin"/>
    <property type="match status" value="1"/>
</dbReference>
<evidence type="ECO:0000313" key="3">
    <source>
        <dbReference type="EMBL" id="PCI82479.1"/>
    </source>
</evidence>
<keyword evidence="1" id="KW-1015">Disulfide bond</keyword>
<proteinExistence type="predicted"/>
<dbReference type="InterPro" id="IPR047262">
    <property type="entry name" value="PRX-like1"/>
</dbReference>
<dbReference type="Gene3D" id="2.60.120.310">
    <property type="entry name" value="Copper type II, ascorbate-dependent monooxygenase, N-terminal domain"/>
    <property type="match status" value="1"/>
</dbReference>
<evidence type="ECO:0000313" key="4">
    <source>
        <dbReference type="Proteomes" id="UP000218767"/>
    </source>
</evidence>
<gene>
    <name evidence="3" type="ORF">COB20_00415</name>
</gene>
<name>A0A2A4XK10_9GAMM</name>
<sequence>MKFEESKMLRFSMIAKIATASLMTVFIGMSANAADRISDFSLTDADGRFFQLSRHGDEQAIVLFSFDPKSRDARRAAGDLADVAEQFEGQKVEFLMISSTGSTDKLAMREAAEKEDITLRILMDDTQLVAEELGLSRAAEVVILDPTAKEVVYRGALNDRFAEGSRARRAKVHYVADALTAILAGQDLSIEQVASKGDEIDFSASVAVTASVSYANDIAPILKERCVTCHMEGGIAPFAMSSHQMVQGWSPMIRETLYTKRMPPGQIDNEFVESFHGVNHITIEETQKLVSWINAGSPNNDDSDPLAEYRPEVVKWANGTPDMIIPIPEQRIPATGVQDYRNLMLPLDLDEDIWVKAVAFAPGDTTVLHHIIAFSYGADGMNEFEILNQGIGLGAYAPGNSLNTYPEGAGYPLEAGGGLMLQMHYTTSGKEAVDASEIGIYLWDKEPDRRILGGSAADLEISIEPFEADHEMIATKKFRKDALLTMVGPHMHYRGYDANFKLVYPDGKVEEILNVPNYQFNWQKTYDFKEPKFLPAGTEMVFRATFDNSANNPFNPDPSSTISWGEQTWQEMFFGFFRYVDAETGEGE</sequence>
<comment type="caution">
    <text evidence="3">The sequence shown here is derived from an EMBL/GenBank/DDBJ whole genome shotgun (WGS) entry which is preliminary data.</text>
</comment>
<dbReference type="GO" id="GO:0016209">
    <property type="term" value="F:antioxidant activity"/>
    <property type="evidence" value="ECO:0007669"/>
    <property type="project" value="InterPro"/>
</dbReference>
<dbReference type="Pfam" id="PF00578">
    <property type="entry name" value="AhpC-TSA"/>
    <property type="match status" value="1"/>
</dbReference>
<dbReference type="InterPro" id="IPR014784">
    <property type="entry name" value="Cu2_ascorb_mOase-like_C"/>
</dbReference>
<dbReference type="InterPro" id="IPR008977">
    <property type="entry name" value="PHM/PNGase_F_dom_sf"/>
</dbReference>
<reference evidence="4" key="1">
    <citation type="submission" date="2017-08" db="EMBL/GenBank/DDBJ databases">
        <title>A dynamic microbial community with high functional redundancy inhabits the cold, oxic subseafloor aquifer.</title>
        <authorList>
            <person name="Tully B.J."/>
            <person name="Wheat C.G."/>
            <person name="Glazer B.T."/>
            <person name="Huber J.A."/>
        </authorList>
    </citation>
    <scope>NUCLEOTIDE SEQUENCE [LARGE SCALE GENOMIC DNA]</scope>
</reference>
<protein>
    <recommendedName>
        <fullName evidence="2">Alkyl hydroperoxide reductase subunit C/ Thiol specific antioxidant domain-containing protein</fullName>
    </recommendedName>
</protein>
<dbReference type="InterPro" id="IPR036249">
    <property type="entry name" value="Thioredoxin-like_sf"/>
</dbReference>
<dbReference type="SUPFAM" id="SSF52833">
    <property type="entry name" value="Thioredoxin-like"/>
    <property type="match status" value="1"/>
</dbReference>
<dbReference type="Proteomes" id="UP000218767">
    <property type="component" value="Unassembled WGS sequence"/>
</dbReference>
<dbReference type="EMBL" id="NVUL01000001">
    <property type="protein sequence ID" value="PCI82479.1"/>
    <property type="molecule type" value="Genomic_DNA"/>
</dbReference>
<dbReference type="InterPro" id="IPR000866">
    <property type="entry name" value="AhpC/TSA"/>
</dbReference>
<dbReference type="PANTHER" id="PTHR43640">
    <property type="entry name" value="OS07G0260300 PROTEIN"/>
    <property type="match status" value="1"/>
</dbReference>
<organism evidence="3 4">
    <name type="scientific">SAR86 cluster bacterium</name>
    <dbReference type="NCBI Taxonomy" id="2030880"/>
    <lineage>
        <taxon>Bacteria</taxon>
        <taxon>Pseudomonadati</taxon>
        <taxon>Pseudomonadota</taxon>
        <taxon>Gammaproteobacteria</taxon>
        <taxon>SAR86 cluster</taxon>
    </lineage>
</organism>